<dbReference type="AlphaFoldDB" id="A0AAE1EFG3"/>
<feature type="compositionally biased region" description="Basic and acidic residues" evidence="1">
    <location>
        <begin position="24"/>
        <end position="50"/>
    </location>
</feature>
<organism evidence="2 3">
    <name type="scientific">Petrolisthes cinctipes</name>
    <name type="common">Flat porcelain crab</name>
    <dbReference type="NCBI Taxonomy" id="88211"/>
    <lineage>
        <taxon>Eukaryota</taxon>
        <taxon>Metazoa</taxon>
        <taxon>Ecdysozoa</taxon>
        <taxon>Arthropoda</taxon>
        <taxon>Crustacea</taxon>
        <taxon>Multicrustacea</taxon>
        <taxon>Malacostraca</taxon>
        <taxon>Eumalacostraca</taxon>
        <taxon>Eucarida</taxon>
        <taxon>Decapoda</taxon>
        <taxon>Pleocyemata</taxon>
        <taxon>Anomura</taxon>
        <taxon>Galatheoidea</taxon>
        <taxon>Porcellanidae</taxon>
        <taxon>Petrolisthes</taxon>
    </lineage>
</organism>
<sequence length="188" mass="20764">MREVEGKGKRRAKVQSYEEEERENEMREDNSKEFKEGGKKTINKEREKKKIGVTHHNHSTLPPSVYHSPQPSSSITLTNHKHLLLSSFTIIYHIPKLLSPSTLKIMTLPSSNHVPHHSILSSNPQSLSFPPLLLHPPPLSPSFTCLAPFPPHLPGTLLHLPGTLPSSPGLMMPNYGNGSGIKGGLTVN</sequence>
<evidence type="ECO:0000313" key="3">
    <source>
        <dbReference type="Proteomes" id="UP001286313"/>
    </source>
</evidence>
<comment type="caution">
    <text evidence="2">The sequence shown here is derived from an EMBL/GenBank/DDBJ whole genome shotgun (WGS) entry which is preliminary data.</text>
</comment>
<protein>
    <submittedName>
        <fullName evidence="2">Uncharacterized protein</fullName>
    </submittedName>
</protein>
<proteinExistence type="predicted"/>
<reference evidence="2" key="1">
    <citation type="submission" date="2023-10" db="EMBL/GenBank/DDBJ databases">
        <title>Genome assemblies of two species of porcelain crab, Petrolisthes cinctipes and Petrolisthes manimaculis (Anomura: Porcellanidae).</title>
        <authorList>
            <person name="Angst P."/>
        </authorList>
    </citation>
    <scope>NUCLEOTIDE SEQUENCE</scope>
    <source>
        <strain evidence="2">PB745_01</strain>
        <tissue evidence="2">Gill</tissue>
    </source>
</reference>
<dbReference type="Proteomes" id="UP001286313">
    <property type="component" value="Unassembled WGS sequence"/>
</dbReference>
<evidence type="ECO:0000256" key="1">
    <source>
        <dbReference type="SAM" id="MobiDB-lite"/>
    </source>
</evidence>
<accession>A0AAE1EFG3</accession>
<evidence type="ECO:0000313" key="2">
    <source>
        <dbReference type="EMBL" id="KAK3848983.1"/>
    </source>
</evidence>
<dbReference type="EMBL" id="JAWQEG010009228">
    <property type="protein sequence ID" value="KAK3848983.1"/>
    <property type="molecule type" value="Genomic_DNA"/>
</dbReference>
<gene>
    <name evidence="2" type="ORF">Pcinc_044246</name>
</gene>
<feature type="region of interest" description="Disordered" evidence="1">
    <location>
        <begin position="1"/>
        <end position="68"/>
    </location>
</feature>
<keyword evidence="3" id="KW-1185">Reference proteome</keyword>
<feature type="compositionally biased region" description="Polar residues" evidence="1">
    <location>
        <begin position="59"/>
        <end position="68"/>
    </location>
</feature>
<name>A0AAE1EFG3_PETCI</name>